<dbReference type="OrthoDB" id="26690at2157"/>
<dbReference type="GeneID" id="11595310"/>
<evidence type="ECO:0000313" key="3">
    <source>
        <dbReference type="EMBL" id="AET32490.1"/>
    </source>
</evidence>
<dbReference type="BioCyc" id="PSP1104324:GJSN-1029-MONOMER"/>
<organism evidence="3 4">
    <name type="scientific">Pyrobaculum ferrireducens</name>
    <dbReference type="NCBI Taxonomy" id="1104324"/>
    <lineage>
        <taxon>Archaea</taxon>
        <taxon>Thermoproteota</taxon>
        <taxon>Thermoprotei</taxon>
        <taxon>Thermoproteales</taxon>
        <taxon>Thermoproteaceae</taxon>
        <taxon>Pyrobaculum</taxon>
    </lineage>
</organism>
<name>G7VBZ0_9CREN</name>
<dbReference type="GO" id="GO:0008270">
    <property type="term" value="F:zinc ion binding"/>
    <property type="evidence" value="ECO:0007669"/>
    <property type="project" value="UniProtKB-KW"/>
</dbReference>
<dbReference type="Proteomes" id="UP000005867">
    <property type="component" value="Chromosome"/>
</dbReference>
<dbReference type="InterPro" id="IPR007527">
    <property type="entry name" value="Znf_SWIM"/>
</dbReference>
<sequence length="202" mass="23439">MQKPTPHITPSNAFKKAIEDLKTDFPGKSNSWIKRALLRLGDVKEVREDLYVVEGRRELGDWRPLYQVWWSSAEGRWLCTCYYTQFGLRRRRDICTHVAAVMLFRRYKRALERAERTTVYVAEAVVDCRGRISANGEAYVKPDADKIDLTFFASPRFRVLVISRQRRIAVRCGGYVVYEAEGEEVPLAVAKFLVAKFHESED</sequence>
<dbReference type="KEGG" id="pyr:P186_1053"/>
<keyword evidence="1" id="KW-0479">Metal-binding</keyword>
<dbReference type="EMBL" id="CP003098">
    <property type="protein sequence ID" value="AET32490.1"/>
    <property type="molecule type" value="Genomic_DNA"/>
</dbReference>
<dbReference type="AlphaFoldDB" id="G7VBZ0"/>
<dbReference type="RefSeq" id="WP_014288318.1">
    <property type="nucleotide sequence ID" value="NC_016645.1"/>
</dbReference>
<dbReference type="eggNOG" id="arCOG05500">
    <property type="taxonomic scope" value="Archaea"/>
</dbReference>
<evidence type="ECO:0000259" key="2">
    <source>
        <dbReference type="PROSITE" id="PS50966"/>
    </source>
</evidence>
<gene>
    <name evidence="3" type="ORF">P186_1053</name>
</gene>
<dbReference type="PROSITE" id="PS50966">
    <property type="entry name" value="ZF_SWIM"/>
    <property type="match status" value="1"/>
</dbReference>
<proteinExistence type="predicted"/>
<feature type="domain" description="SWIM-type" evidence="2">
    <location>
        <begin position="66"/>
        <end position="106"/>
    </location>
</feature>
<keyword evidence="1" id="KW-0863">Zinc-finger</keyword>
<dbReference type="HOGENOM" id="CLU_120796_0_0_2"/>
<protein>
    <recommendedName>
        <fullName evidence="2">SWIM-type domain-containing protein</fullName>
    </recommendedName>
</protein>
<reference evidence="3 4" key="1">
    <citation type="journal article" date="2012" name="J. Bacteriol.">
        <title>Complete genome sequence of strain 1860, a crenarchaeon of the genus pyrobaculum able to grow with various electron acceptors.</title>
        <authorList>
            <person name="Mardanov A.V."/>
            <person name="Gumerov V.M."/>
            <person name="Slobodkina G.B."/>
            <person name="Beletsky A.V."/>
            <person name="Bonch-Osmolovskaya E.A."/>
            <person name="Ravin N.V."/>
            <person name="Skryabin K.G."/>
        </authorList>
    </citation>
    <scope>NUCLEOTIDE SEQUENCE [LARGE SCALE GENOMIC DNA]</scope>
    <source>
        <strain evidence="3 4">1860</strain>
    </source>
</reference>
<evidence type="ECO:0000256" key="1">
    <source>
        <dbReference type="PROSITE-ProRule" id="PRU00325"/>
    </source>
</evidence>
<accession>G7VBZ0</accession>
<keyword evidence="1" id="KW-0862">Zinc</keyword>
<dbReference type="STRING" id="1104324.P186_1053"/>
<evidence type="ECO:0000313" key="4">
    <source>
        <dbReference type="Proteomes" id="UP000005867"/>
    </source>
</evidence>
<keyword evidence="4" id="KW-1185">Reference proteome</keyword>